<feature type="compositionally biased region" description="Polar residues" evidence="1">
    <location>
        <begin position="49"/>
        <end position="60"/>
    </location>
</feature>
<evidence type="ECO:0000256" key="1">
    <source>
        <dbReference type="SAM" id="MobiDB-lite"/>
    </source>
</evidence>
<evidence type="ECO:0000313" key="2">
    <source>
        <dbReference type="EMBL" id="OXA50466.1"/>
    </source>
</evidence>
<reference evidence="2 3" key="1">
    <citation type="submission" date="2015-12" db="EMBL/GenBank/DDBJ databases">
        <title>The genome of Folsomia candida.</title>
        <authorList>
            <person name="Faddeeva A."/>
            <person name="Derks M.F."/>
            <person name="Anvar Y."/>
            <person name="Smit S."/>
            <person name="Van Straalen N."/>
            <person name="Roelofs D."/>
        </authorList>
    </citation>
    <scope>NUCLEOTIDE SEQUENCE [LARGE SCALE GENOMIC DNA]</scope>
    <source>
        <strain evidence="2 3">VU population</strain>
        <tissue evidence="2">Whole body</tissue>
    </source>
</reference>
<proteinExistence type="predicted"/>
<evidence type="ECO:0000313" key="3">
    <source>
        <dbReference type="Proteomes" id="UP000198287"/>
    </source>
</evidence>
<keyword evidence="3" id="KW-1185">Reference proteome</keyword>
<gene>
    <name evidence="2" type="ORF">Fcan01_15038</name>
</gene>
<name>A0A226E1W3_FOLCA</name>
<sequence length="248" mass="27491">MSIYSRTVVRGCGLVGGVLLLLLLLSPTMSYRLQSQQQQSLSSKSTQQRNHSQQNHNYNASSRSSSIGSPWPPRIPLWGFLPSSSSSASSPSTSSSSYSSSNHHPNSINHAVAAANSLNAKPSKRESSPSSHNNKGLNNANHLKSNMVDPHHQRPHHFPSTFDTFEDDNDDDDNLLFDDGSSINDDDDAWLVNLKRSSNNLGQQRSGVKRNRIYDVPQIGERFFAVFFAFSAFKGKLLACFLQEFIYC</sequence>
<dbReference type="OrthoDB" id="6417936at2759"/>
<feature type="compositionally biased region" description="Polar residues" evidence="1">
    <location>
        <begin position="128"/>
        <end position="144"/>
    </location>
</feature>
<accession>A0A226E1W3</accession>
<organism evidence="2 3">
    <name type="scientific">Folsomia candida</name>
    <name type="common">Springtail</name>
    <dbReference type="NCBI Taxonomy" id="158441"/>
    <lineage>
        <taxon>Eukaryota</taxon>
        <taxon>Metazoa</taxon>
        <taxon>Ecdysozoa</taxon>
        <taxon>Arthropoda</taxon>
        <taxon>Hexapoda</taxon>
        <taxon>Collembola</taxon>
        <taxon>Entomobryomorpha</taxon>
        <taxon>Isotomoidea</taxon>
        <taxon>Isotomidae</taxon>
        <taxon>Proisotominae</taxon>
        <taxon>Folsomia</taxon>
    </lineage>
</organism>
<protein>
    <submittedName>
        <fullName evidence="2">Uncharacterized protein</fullName>
    </submittedName>
</protein>
<feature type="region of interest" description="Disordered" evidence="1">
    <location>
        <begin position="36"/>
        <end position="68"/>
    </location>
</feature>
<feature type="region of interest" description="Disordered" evidence="1">
    <location>
        <begin position="118"/>
        <end position="165"/>
    </location>
</feature>
<feature type="compositionally biased region" description="Low complexity" evidence="1">
    <location>
        <begin position="36"/>
        <end position="48"/>
    </location>
</feature>
<comment type="caution">
    <text evidence="2">The sequence shown here is derived from an EMBL/GenBank/DDBJ whole genome shotgun (WGS) entry which is preliminary data.</text>
</comment>
<dbReference type="Proteomes" id="UP000198287">
    <property type="component" value="Unassembled WGS sequence"/>
</dbReference>
<dbReference type="EMBL" id="LNIX01000009">
    <property type="protein sequence ID" value="OXA50466.1"/>
    <property type="molecule type" value="Genomic_DNA"/>
</dbReference>
<dbReference type="AlphaFoldDB" id="A0A226E1W3"/>